<keyword evidence="3" id="KW-1185">Reference proteome</keyword>
<evidence type="ECO:0000313" key="2">
    <source>
        <dbReference type="EMBL" id="TQM65225.1"/>
    </source>
</evidence>
<evidence type="ECO:0000256" key="1">
    <source>
        <dbReference type="SAM" id="MobiDB-lite"/>
    </source>
</evidence>
<gene>
    <name evidence="2" type="ORF">FB466_0015</name>
</gene>
<accession>A0A543I3S4</accession>
<feature type="compositionally biased region" description="Basic and acidic residues" evidence="1">
    <location>
        <begin position="60"/>
        <end position="74"/>
    </location>
</feature>
<dbReference type="AlphaFoldDB" id="A0A543I3S4"/>
<feature type="region of interest" description="Disordered" evidence="1">
    <location>
        <begin position="1"/>
        <end position="21"/>
    </location>
</feature>
<proteinExistence type="predicted"/>
<comment type="caution">
    <text evidence="2">The sequence shown here is derived from an EMBL/GenBank/DDBJ whole genome shotgun (WGS) entry which is preliminary data.</text>
</comment>
<dbReference type="Proteomes" id="UP000318331">
    <property type="component" value="Unassembled WGS sequence"/>
</dbReference>
<feature type="region of interest" description="Disordered" evidence="1">
    <location>
        <begin position="48"/>
        <end position="74"/>
    </location>
</feature>
<protein>
    <submittedName>
        <fullName evidence="2">Uncharacterized protein</fullName>
    </submittedName>
</protein>
<dbReference type="RefSeq" id="WP_141914842.1">
    <property type="nucleotide sequence ID" value="NZ_BAAAYS010000007.1"/>
</dbReference>
<reference evidence="2 3" key="1">
    <citation type="submission" date="2019-06" db="EMBL/GenBank/DDBJ databases">
        <title>Sequencing the genomes of 1000 actinobacteria strains.</title>
        <authorList>
            <person name="Klenk H.-P."/>
        </authorList>
    </citation>
    <scope>NUCLEOTIDE SEQUENCE [LARGE SCALE GENOMIC DNA]</scope>
    <source>
        <strain evidence="2 3">DSM 18031</strain>
    </source>
</reference>
<name>A0A543I3S4_9MICO</name>
<sequence length="74" mass="8416">MSANTPKRGRGRPKGSSYHGHRITPVWKADFDQAAYAKALILLAIHLDETKQTRHKRRKQGNEHEGGEDHDETN</sequence>
<organism evidence="2 3">
    <name type="scientific">Klugiella xanthotipulae</name>
    <dbReference type="NCBI Taxonomy" id="244735"/>
    <lineage>
        <taxon>Bacteria</taxon>
        <taxon>Bacillati</taxon>
        <taxon>Actinomycetota</taxon>
        <taxon>Actinomycetes</taxon>
        <taxon>Micrococcales</taxon>
        <taxon>Microbacteriaceae</taxon>
        <taxon>Klugiella</taxon>
    </lineage>
</organism>
<dbReference type="EMBL" id="VFPN01000001">
    <property type="protein sequence ID" value="TQM65225.1"/>
    <property type="molecule type" value="Genomic_DNA"/>
</dbReference>
<evidence type="ECO:0000313" key="3">
    <source>
        <dbReference type="Proteomes" id="UP000318331"/>
    </source>
</evidence>